<keyword evidence="10" id="KW-1185">Reference proteome</keyword>
<evidence type="ECO:0000256" key="5">
    <source>
        <dbReference type="ARBA" id="ARBA00022723"/>
    </source>
</evidence>
<accession>A0ABM4CKK2</accession>
<dbReference type="RefSeq" id="XP_065662286.1">
    <property type="nucleotide sequence ID" value="XM_065806214.1"/>
</dbReference>
<comment type="catalytic activity">
    <reaction evidence="8">
        <text>(R)-S-lactoylglutathione = methylglyoxal + glutathione</text>
        <dbReference type="Rhea" id="RHEA:19069"/>
        <dbReference type="ChEBI" id="CHEBI:17158"/>
        <dbReference type="ChEBI" id="CHEBI:57474"/>
        <dbReference type="ChEBI" id="CHEBI:57925"/>
        <dbReference type="EC" id="4.4.1.5"/>
    </reaction>
</comment>
<dbReference type="PANTHER" id="PTHR10374:SF30">
    <property type="entry name" value="LACTOYLGLUTATHIONE LYASE"/>
    <property type="match status" value="1"/>
</dbReference>
<comment type="function">
    <text evidence="8">Catalyzes the conversion of hemimercaptal, formed from methylglyoxal and glutathione, to S-lactoylglutathione.</text>
</comment>
<dbReference type="InterPro" id="IPR018146">
    <property type="entry name" value="Glyoxalase_1_CS"/>
</dbReference>
<dbReference type="InterPro" id="IPR029068">
    <property type="entry name" value="Glyas_Bleomycin-R_OHBP_Dase"/>
</dbReference>
<dbReference type="EC" id="4.4.1.5" evidence="4 8"/>
<evidence type="ECO:0000256" key="3">
    <source>
        <dbReference type="ARBA" id="ARBA00010363"/>
    </source>
</evidence>
<evidence type="ECO:0000256" key="8">
    <source>
        <dbReference type="RuleBase" id="RU361179"/>
    </source>
</evidence>
<evidence type="ECO:0000256" key="7">
    <source>
        <dbReference type="ARBA" id="ARBA00023239"/>
    </source>
</evidence>
<name>A0ABM4CKK2_HYDVU</name>
<sequence length="173" mass="19938">MSGLTTEEVLACVSKRDPDTEQFYLQQTMLRVKDPKKSLVFYSNVLGMRLLHKLDFPAMKFSVYFMGFEKDEDIPNNDEERLAWCFSRKGTLELTHNWGTESDETNYHNGNSEPRGFGHIGIAVPDLEASCERFEKMGVPFKKKPTDGVMKTIAFILDPDGYWIEIFNPKKIL</sequence>
<evidence type="ECO:0000259" key="9">
    <source>
        <dbReference type="Pfam" id="PF00903"/>
    </source>
</evidence>
<dbReference type="CDD" id="cd07233">
    <property type="entry name" value="GlxI_Zn"/>
    <property type="match status" value="1"/>
</dbReference>
<dbReference type="GO" id="GO:0016829">
    <property type="term" value="F:lyase activity"/>
    <property type="evidence" value="ECO:0007669"/>
    <property type="project" value="UniProtKB-KW"/>
</dbReference>
<protein>
    <recommendedName>
        <fullName evidence="4 8">Lactoylglutathione lyase</fullName>
        <ecNumber evidence="4 8">4.4.1.5</ecNumber>
    </recommendedName>
    <alternativeName>
        <fullName evidence="8">Glyoxalase I</fullName>
    </alternativeName>
</protein>
<evidence type="ECO:0000256" key="4">
    <source>
        <dbReference type="ARBA" id="ARBA00012081"/>
    </source>
</evidence>
<dbReference type="PROSITE" id="PS00934">
    <property type="entry name" value="GLYOXALASE_I_1"/>
    <property type="match status" value="1"/>
</dbReference>
<dbReference type="Gene3D" id="3.10.180.10">
    <property type="entry name" value="2,3-Dihydroxybiphenyl 1,2-Dioxygenase, domain 1"/>
    <property type="match status" value="1"/>
</dbReference>
<evidence type="ECO:0000313" key="11">
    <source>
        <dbReference type="RefSeq" id="XP_065662286.1"/>
    </source>
</evidence>
<comment type="pathway">
    <text evidence="2 8">Secondary metabolite metabolism; methylglyoxal degradation; (R)-lactate from methylglyoxal: step 1/2.</text>
</comment>
<proteinExistence type="inferred from homology"/>
<dbReference type="InterPro" id="IPR004360">
    <property type="entry name" value="Glyas_Fos-R_dOase_dom"/>
</dbReference>
<feature type="domain" description="Glyoxalase/fosfomycin resistance/dioxygenase" evidence="9">
    <location>
        <begin position="25"/>
        <end position="166"/>
    </location>
</feature>
<evidence type="ECO:0000256" key="6">
    <source>
        <dbReference type="ARBA" id="ARBA00022833"/>
    </source>
</evidence>
<reference evidence="11" key="1">
    <citation type="submission" date="2025-08" db="UniProtKB">
        <authorList>
            <consortium name="RefSeq"/>
        </authorList>
    </citation>
    <scope>IDENTIFICATION</scope>
</reference>
<evidence type="ECO:0000256" key="2">
    <source>
        <dbReference type="ARBA" id="ARBA00005008"/>
    </source>
</evidence>
<dbReference type="InterPro" id="IPR004361">
    <property type="entry name" value="Glyoxalase_1"/>
</dbReference>
<organism evidence="10 11">
    <name type="scientific">Hydra vulgaris</name>
    <name type="common">Hydra</name>
    <name type="synonym">Hydra attenuata</name>
    <dbReference type="NCBI Taxonomy" id="6087"/>
    <lineage>
        <taxon>Eukaryota</taxon>
        <taxon>Metazoa</taxon>
        <taxon>Cnidaria</taxon>
        <taxon>Hydrozoa</taxon>
        <taxon>Hydroidolina</taxon>
        <taxon>Anthoathecata</taxon>
        <taxon>Aplanulata</taxon>
        <taxon>Hydridae</taxon>
        <taxon>Hydra</taxon>
    </lineage>
</organism>
<keyword evidence="5 8" id="KW-0479">Metal-binding</keyword>
<keyword evidence="7 8" id="KW-0456">Lyase</keyword>
<dbReference type="PANTHER" id="PTHR10374">
    <property type="entry name" value="LACTOYLGLUTATHIONE LYASE GLYOXALASE I"/>
    <property type="match status" value="1"/>
</dbReference>
<comment type="similarity">
    <text evidence="3 8">Belongs to the glyoxalase I family.</text>
</comment>
<dbReference type="PROSITE" id="PS00935">
    <property type="entry name" value="GLYOXALASE_I_2"/>
    <property type="match status" value="1"/>
</dbReference>
<dbReference type="GeneID" id="100214001"/>
<evidence type="ECO:0000256" key="1">
    <source>
        <dbReference type="ARBA" id="ARBA00001947"/>
    </source>
</evidence>
<dbReference type="Pfam" id="PF00903">
    <property type="entry name" value="Glyoxalase"/>
    <property type="match status" value="1"/>
</dbReference>
<dbReference type="Proteomes" id="UP001652625">
    <property type="component" value="Chromosome 09"/>
</dbReference>
<gene>
    <name evidence="11" type="primary">LOC100214001</name>
</gene>
<comment type="cofactor">
    <cofactor evidence="1 8">
        <name>Zn(2+)</name>
        <dbReference type="ChEBI" id="CHEBI:29105"/>
    </cofactor>
</comment>
<keyword evidence="6 8" id="KW-0862">Zinc</keyword>
<evidence type="ECO:0000313" key="10">
    <source>
        <dbReference type="Proteomes" id="UP001652625"/>
    </source>
</evidence>
<dbReference type="NCBIfam" id="TIGR00068">
    <property type="entry name" value="glyox_I"/>
    <property type="match status" value="1"/>
</dbReference>
<dbReference type="SUPFAM" id="SSF54593">
    <property type="entry name" value="Glyoxalase/Bleomycin resistance protein/Dihydroxybiphenyl dioxygenase"/>
    <property type="match status" value="1"/>
</dbReference>